<evidence type="ECO:0000313" key="2">
    <source>
        <dbReference type="EMBL" id="SLM62471.1"/>
    </source>
</evidence>
<evidence type="ECO:0000259" key="1">
    <source>
        <dbReference type="Pfam" id="PF05050"/>
    </source>
</evidence>
<dbReference type="NCBIfam" id="TIGR01444">
    <property type="entry name" value="fkbM_fam"/>
    <property type="match status" value="1"/>
</dbReference>
<dbReference type="Proteomes" id="UP000294820">
    <property type="component" value="Chromosome 1"/>
</dbReference>
<keyword evidence="2" id="KW-0489">Methyltransferase</keyword>
<feature type="domain" description="Methyltransferase FkbM" evidence="1">
    <location>
        <begin position="19"/>
        <end position="190"/>
    </location>
</feature>
<dbReference type="KEGG" id="daq:DAQ1742_01497"/>
<evidence type="ECO:0000313" key="3">
    <source>
        <dbReference type="Proteomes" id="UP000294820"/>
    </source>
</evidence>
<keyword evidence="2" id="KW-0808">Transferase</keyword>
<sequence>MSAITNEFTFGFDSPIVFDIGANLGAYTVPVATQIQDQGGVVYSFEPQKIIYYQLCGNIFLNRLDNVTALNKAVGSDDTVIEIPIPDYNKMSNAGAFSMVEDYRVRTQTNDCMTKETHFVQVIKLDDLIFKEKTRFVKIDVEGFELNVLKGAVNFLEHNNFPPIDFEAWNAEWFTEKKQELLTLINYLGYTIEHIYNDDFIAHHPANEARVDFNRDSHGALQSVRRAG</sequence>
<organism evidence="2 3">
    <name type="scientific">Dickeya aquatica</name>
    <dbReference type="NCBI Taxonomy" id="1401087"/>
    <lineage>
        <taxon>Bacteria</taxon>
        <taxon>Pseudomonadati</taxon>
        <taxon>Pseudomonadota</taxon>
        <taxon>Gammaproteobacteria</taxon>
        <taxon>Enterobacterales</taxon>
        <taxon>Pectobacteriaceae</taxon>
        <taxon>Dickeya</taxon>
    </lineage>
</organism>
<keyword evidence="3" id="KW-1185">Reference proteome</keyword>
<name>A0A375A941_9GAMM</name>
<gene>
    <name evidence="2" type="ORF">DAQ1742_01497</name>
</gene>
<dbReference type="SUPFAM" id="SSF53335">
    <property type="entry name" value="S-adenosyl-L-methionine-dependent methyltransferases"/>
    <property type="match status" value="1"/>
</dbReference>
<dbReference type="AlphaFoldDB" id="A0A375A941"/>
<dbReference type="GO" id="GO:0032259">
    <property type="term" value="P:methylation"/>
    <property type="evidence" value="ECO:0007669"/>
    <property type="project" value="UniProtKB-KW"/>
</dbReference>
<dbReference type="InterPro" id="IPR029063">
    <property type="entry name" value="SAM-dependent_MTases_sf"/>
</dbReference>
<protein>
    <submittedName>
        <fullName evidence="2">Methyltransferase FkbM</fullName>
    </submittedName>
</protein>
<proteinExistence type="predicted"/>
<dbReference type="Gene3D" id="3.40.50.150">
    <property type="entry name" value="Vaccinia Virus protein VP39"/>
    <property type="match status" value="1"/>
</dbReference>
<dbReference type="EMBL" id="LT615367">
    <property type="protein sequence ID" value="SLM62471.1"/>
    <property type="molecule type" value="Genomic_DNA"/>
</dbReference>
<dbReference type="InterPro" id="IPR006342">
    <property type="entry name" value="FkbM_mtfrase"/>
</dbReference>
<accession>A0A375A941</accession>
<reference evidence="2 3" key="1">
    <citation type="submission" date="2016-09" db="EMBL/GenBank/DDBJ databases">
        <authorList>
            <person name="Reverchon S."/>
            <person name="Nasser W."/>
            <person name="Leonard S."/>
            <person name="Brochier C."/>
            <person name="Duprey A."/>
        </authorList>
    </citation>
    <scope>NUCLEOTIDE SEQUENCE [LARGE SCALE GENOMIC DNA]</scope>
    <source>
        <strain evidence="2 3">174/2</strain>
    </source>
</reference>
<dbReference type="InterPro" id="IPR052514">
    <property type="entry name" value="SAM-dependent_MTase"/>
</dbReference>
<dbReference type="PANTHER" id="PTHR34203:SF15">
    <property type="entry name" value="SLL1173 PROTEIN"/>
    <property type="match status" value="1"/>
</dbReference>
<dbReference type="GO" id="GO:0008168">
    <property type="term" value="F:methyltransferase activity"/>
    <property type="evidence" value="ECO:0007669"/>
    <property type="project" value="UniProtKB-KW"/>
</dbReference>
<dbReference type="PANTHER" id="PTHR34203">
    <property type="entry name" value="METHYLTRANSFERASE, FKBM FAMILY PROTEIN"/>
    <property type="match status" value="1"/>
</dbReference>
<dbReference type="Pfam" id="PF05050">
    <property type="entry name" value="Methyltransf_21"/>
    <property type="match status" value="1"/>
</dbReference>